<dbReference type="OrthoDB" id="329481at2"/>
<dbReference type="SUPFAM" id="SSF46689">
    <property type="entry name" value="Homeodomain-like"/>
    <property type="match status" value="1"/>
</dbReference>
<dbReference type="GO" id="GO:0000976">
    <property type="term" value="F:transcription cis-regulatory region binding"/>
    <property type="evidence" value="ECO:0007669"/>
    <property type="project" value="TreeGrafter"/>
</dbReference>
<dbReference type="SUPFAM" id="SSF48498">
    <property type="entry name" value="Tetracyclin repressor-like, C-terminal domain"/>
    <property type="match status" value="1"/>
</dbReference>
<proteinExistence type="predicted"/>
<reference evidence="7 8" key="1">
    <citation type="submission" date="2019-10" db="EMBL/GenBank/DDBJ databases">
        <title>Nocardia macrotermitis sp. nov. and Nocardia aurantia sp. nov., isolated from the gut of fungus growing-termite Macrotermes natalensis.</title>
        <authorList>
            <person name="Benndorf R."/>
            <person name="Schwitalla J."/>
            <person name="Martin K."/>
            <person name="De Beer W."/>
            <person name="Kaster A.-K."/>
            <person name="Vollmers J."/>
            <person name="Poulsen M."/>
            <person name="Beemelmanns C."/>
        </authorList>
    </citation>
    <scope>NUCLEOTIDE SEQUENCE [LARGE SCALE GENOMIC DNA]</scope>
    <source>
        <strain evidence="7 8">RB56</strain>
    </source>
</reference>
<dbReference type="InterPro" id="IPR050109">
    <property type="entry name" value="HTH-type_TetR-like_transc_reg"/>
</dbReference>
<evidence type="ECO:0000256" key="3">
    <source>
        <dbReference type="ARBA" id="ARBA00023125"/>
    </source>
</evidence>
<dbReference type="InterPro" id="IPR009057">
    <property type="entry name" value="Homeodomain-like_sf"/>
</dbReference>
<evidence type="ECO:0000259" key="6">
    <source>
        <dbReference type="PROSITE" id="PS50977"/>
    </source>
</evidence>
<dbReference type="PROSITE" id="PS50977">
    <property type="entry name" value="HTH_TETR_2"/>
    <property type="match status" value="1"/>
</dbReference>
<feature type="DNA-binding region" description="H-T-H motif" evidence="5">
    <location>
        <begin position="31"/>
        <end position="50"/>
    </location>
</feature>
<dbReference type="Proteomes" id="UP000431401">
    <property type="component" value="Unassembled WGS sequence"/>
</dbReference>
<dbReference type="Gene3D" id="1.10.357.10">
    <property type="entry name" value="Tetracycline Repressor, domain 2"/>
    <property type="match status" value="1"/>
</dbReference>
<keyword evidence="4" id="KW-0804">Transcription</keyword>
<dbReference type="InterPro" id="IPR003012">
    <property type="entry name" value="Tet_transcr_reg_TetR"/>
</dbReference>
<accession>A0A7K0DNP2</accession>
<comment type="caution">
    <text evidence="7">The sequence shown here is derived from an EMBL/GenBank/DDBJ whole genome shotgun (WGS) entry which is preliminary data.</text>
</comment>
<dbReference type="PANTHER" id="PTHR30055:SF151">
    <property type="entry name" value="TRANSCRIPTIONAL REGULATORY PROTEIN"/>
    <property type="match status" value="1"/>
</dbReference>
<evidence type="ECO:0000256" key="5">
    <source>
        <dbReference type="PROSITE-ProRule" id="PRU00335"/>
    </source>
</evidence>
<dbReference type="InterPro" id="IPR036271">
    <property type="entry name" value="Tet_transcr_reg_TetR-rel_C_sf"/>
</dbReference>
<dbReference type="EMBL" id="WEGI01000006">
    <property type="protein sequence ID" value="MQY27366.1"/>
    <property type="molecule type" value="Genomic_DNA"/>
</dbReference>
<organism evidence="7 8">
    <name type="scientific">Nocardia aurantia</name>
    <dbReference type="NCBI Taxonomy" id="2585199"/>
    <lineage>
        <taxon>Bacteria</taxon>
        <taxon>Bacillati</taxon>
        <taxon>Actinomycetota</taxon>
        <taxon>Actinomycetes</taxon>
        <taxon>Mycobacteriales</taxon>
        <taxon>Nocardiaceae</taxon>
        <taxon>Nocardia</taxon>
    </lineage>
</organism>
<evidence type="ECO:0000313" key="7">
    <source>
        <dbReference type="EMBL" id="MQY27366.1"/>
    </source>
</evidence>
<name>A0A7K0DNP2_9NOCA</name>
<protein>
    <submittedName>
        <fullName evidence="7">Tetracycline repressor protein</fullName>
    </submittedName>
</protein>
<feature type="domain" description="HTH tetR-type" evidence="6">
    <location>
        <begin position="8"/>
        <end position="68"/>
    </location>
</feature>
<dbReference type="Pfam" id="PF02909">
    <property type="entry name" value="TetR_C_1"/>
    <property type="match status" value="1"/>
</dbReference>
<evidence type="ECO:0000256" key="1">
    <source>
        <dbReference type="ARBA" id="ARBA00022491"/>
    </source>
</evidence>
<dbReference type="GO" id="GO:0045892">
    <property type="term" value="P:negative regulation of DNA-templated transcription"/>
    <property type="evidence" value="ECO:0007669"/>
    <property type="project" value="InterPro"/>
</dbReference>
<dbReference type="PRINTS" id="PR00400">
    <property type="entry name" value="TETREPRESSOR"/>
</dbReference>
<dbReference type="GO" id="GO:0046677">
    <property type="term" value="P:response to antibiotic"/>
    <property type="evidence" value="ECO:0007669"/>
    <property type="project" value="InterPro"/>
</dbReference>
<keyword evidence="3 5" id="KW-0238">DNA-binding</keyword>
<dbReference type="InterPro" id="IPR001647">
    <property type="entry name" value="HTH_TetR"/>
</dbReference>
<dbReference type="AlphaFoldDB" id="A0A7K0DNP2"/>
<dbReference type="RefSeq" id="WP_153342436.1">
    <property type="nucleotide sequence ID" value="NZ_WEGI01000006.1"/>
</dbReference>
<sequence>MSNAERAPLSRDRVLGEAIAIADEAGIEGLTMRSLAGRLGVKPMSLYHHVANKEAIIDGIIDVVFGEIELPPRDTDWRSALRRRAHSARAVLRRHPWATPFMESRAHPGPATLRHHDAVLGVLRRNGFPLVLAGHAYSLLDCYIYGFALEEAALPFTPRNLDEAMTGFMDQFQPDEYPYLVEFAMQRVMLPGYDYADEFDFGLELILDGLERAAQREG</sequence>
<keyword evidence="8" id="KW-1185">Reference proteome</keyword>
<dbReference type="Pfam" id="PF00440">
    <property type="entry name" value="TetR_N"/>
    <property type="match status" value="1"/>
</dbReference>
<evidence type="ECO:0000256" key="4">
    <source>
        <dbReference type="ARBA" id="ARBA00023163"/>
    </source>
</evidence>
<gene>
    <name evidence="7" type="primary">tetR_4</name>
    <name evidence="7" type="ORF">NRB56_29490</name>
</gene>
<evidence type="ECO:0000256" key="2">
    <source>
        <dbReference type="ARBA" id="ARBA00023015"/>
    </source>
</evidence>
<dbReference type="InterPro" id="IPR004111">
    <property type="entry name" value="Repressor_TetR_C"/>
</dbReference>
<evidence type="ECO:0000313" key="8">
    <source>
        <dbReference type="Proteomes" id="UP000431401"/>
    </source>
</evidence>
<keyword evidence="1" id="KW-0678">Repressor</keyword>
<dbReference type="GO" id="GO:0003700">
    <property type="term" value="F:DNA-binding transcription factor activity"/>
    <property type="evidence" value="ECO:0007669"/>
    <property type="project" value="TreeGrafter"/>
</dbReference>
<dbReference type="Gene3D" id="1.10.10.60">
    <property type="entry name" value="Homeodomain-like"/>
    <property type="match status" value="1"/>
</dbReference>
<keyword evidence="2" id="KW-0805">Transcription regulation</keyword>
<dbReference type="PANTHER" id="PTHR30055">
    <property type="entry name" value="HTH-TYPE TRANSCRIPTIONAL REGULATOR RUTR"/>
    <property type="match status" value="1"/>
</dbReference>